<dbReference type="PROSITE" id="PS50853">
    <property type="entry name" value="FN3"/>
    <property type="match status" value="1"/>
</dbReference>
<sequence length="312" mass="36063">MKFIITVALILLIFSGCGRKLNPTLEDYIQPEPVEKISLSVFHDKITVSWSYPEKMKKKVKSFLVEKENNGQIKSLGFFDVMSSSCEDRDFKFGQIYKYRIYAINIKGIYSKPAQATVKPEKLPEVEDLQYKITDSGIFLSWKAEDSLMYNIYQINQKGEKVKRGSTGNNIFLDELTSSAFDPEPPEFLIYLVSSYISDNYAYIESKGTEINIPVNSFIPSRPEHVFWAVNENGVSISWREVPERWIKGYRVYRKTFHDQDFIKIGETMIPSFFDADYNINNLKMPVYYRIFSAGPVKESEPVEIKVEVTDG</sequence>
<accession>A0A7C4EK47</accession>
<feature type="domain" description="Fibronectin type-III" evidence="1">
    <location>
        <begin position="30"/>
        <end position="126"/>
    </location>
</feature>
<comment type="caution">
    <text evidence="2">The sequence shown here is derived from an EMBL/GenBank/DDBJ whole genome shotgun (WGS) entry which is preliminary data.</text>
</comment>
<name>A0A7C4EK47_9BACT</name>
<dbReference type="InterPro" id="IPR003961">
    <property type="entry name" value="FN3_dom"/>
</dbReference>
<dbReference type="InterPro" id="IPR036116">
    <property type="entry name" value="FN3_sf"/>
</dbReference>
<proteinExistence type="predicted"/>
<dbReference type="EMBL" id="DTHO01000022">
    <property type="protein sequence ID" value="HGG99303.1"/>
    <property type="molecule type" value="Genomic_DNA"/>
</dbReference>
<reference evidence="2" key="1">
    <citation type="journal article" date="2020" name="mSystems">
        <title>Genome- and Community-Level Interaction Insights into Carbon Utilization and Element Cycling Functions of Hydrothermarchaeota in Hydrothermal Sediment.</title>
        <authorList>
            <person name="Zhou Z."/>
            <person name="Liu Y."/>
            <person name="Xu W."/>
            <person name="Pan J."/>
            <person name="Luo Z.H."/>
            <person name="Li M."/>
        </authorList>
    </citation>
    <scope>NUCLEOTIDE SEQUENCE [LARGE SCALE GENOMIC DNA]</scope>
    <source>
        <strain evidence="2">SpSt-788</strain>
    </source>
</reference>
<gene>
    <name evidence="2" type="ORF">ENV75_02475</name>
</gene>
<protein>
    <submittedName>
        <fullName evidence="2">Fibronectin type III domain-containing protein</fullName>
    </submittedName>
</protein>
<dbReference type="PROSITE" id="PS51257">
    <property type="entry name" value="PROKAR_LIPOPROTEIN"/>
    <property type="match status" value="1"/>
</dbReference>
<dbReference type="CDD" id="cd00063">
    <property type="entry name" value="FN3"/>
    <property type="match status" value="1"/>
</dbReference>
<organism evidence="2">
    <name type="scientific">Thermodesulfovibrio aggregans</name>
    <dbReference type="NCBI Taxonomy" id="86166"/>
    <lineage>
        <taxon>Bacteria</taxon>
        <taxon>Pseudomonadati</taxon>
        <taxon>Nitrospirota</taxon>
        <taxon>Thermodesulfovibrionia</taxon>
        <taxon>Thermodesulfovibrionales</taxon>
        <taxon>Thermodesulfovibrionaceae</taxon>
        <taxon>Thermodesulfovibrio</taxon>
    </lineage>
</organism>
<dbReference type="InterPro" id="IPR013783">
    <property type="entry name" value="Ig-like_fold"/>
</dbReference>
<evidence type="ECO:0000313" key="2">
    <source>
        <dbReference type="EMBL" id="HGG99303.1"/>
    </source>
</evidence>
<dbReference type="AlphaFoldDB" id="A0A7C4EK47"/>
<dbReference type="SUPFAM" id="SSF49265">
    <property type="entry name" value="Fibronectin type III"/>
    <property type="match status" value="1"/>
</dbReference>
<evidence type="ECO:0000259" key="1">
    <source>
        <dbReference type="PROSITE" id="PS50853"/>
    </source>
</evidence>
<dbReference type="Gene3D" id="2.60.40.10">
    <property type="entry name" value="Immunoglobulins"/>
    <property type="match status" value="2"/>
</dbReference>